<organism evidence="5 6">
    <name type="scientific">Pirellulimonas nuda</name>
    <dbReference type="NCBI Taxonomy" id="2528009"/>
    <lineage>
        <taxon>Bacteria</taxon>
        <taxon>Pseudomonadati</taxon>
        <taxon>Planctomycetota</taxon>
        <taxon>Planctomycetia</taxon>
        <taxon>Pirellulales</taxon>
        <taxon>Lacipirellulaceae</taxon>
        <taxon>Pirellulimonas</taxon>
    </lineage>
</organism>
<evidence type="ECO:0000259" key="4">
    <source>
        <dbReference type="Pfam" id="PF02397"/>
    </source>
</evidence>
<dbReference type="OrthoDB" id="580892at2"/>
<evidence type="ECO:0000313" key="5">
    <source>
        <dbReference type="EMBL" id="QDU87393.1"/>
    </source>
</evidence>
<feature type="region of interest" description="Disordered" evidence="2">
    <location>
        <begin position="721"/>
        <end position="743"/>
    </location>
</feature>
<feature type="transmembrane region" description="Helical" evidence="3">
    <location>
        <begin position="332"/>
        <end position="351"/>
    </location>
</feature>
<feature type="transmembrane region" description="Helical" evidence="3">
    <location>
        <begin position="12"/>
        <end position="32"/>
    </location>
</feature>
<feature type="transmembrane region" description="Helical" evidence="3">
    <location>
        <begin position="396"/>
        <end position="415"/>
    </location>
</feature>
<feature type="transmembrane region" description="Helical" evidence="3">
    <location>
        <begin position="560"/>
        <end position="581"/>
    </location>
</feature>
<feature type="transmembrane region" description="Helical" evidence="3">
    <location>
        <begin position="476"/>
        <end position="497"/>
    </location>
</feature>
<keyword evidence="5" id="KW-0808">Transferase</keyword>
<dbReference type="PANTHER" id="PTHR30576:SF20">
    <property type="entry name" value="QUINOVOSAMINEPHOSPHOTRANSFERAE-RELATED"/>
    <property type="match status" value="1"/>
</dbReference>
<comment type="similarity">
    <text evidence="1">Belongs to the bacterial sugar transferase family.</text>
</comment>
<feature type="domain" description="Bacterial sugar transferase" evidence="4">
    <location>
        <begin position="2"/>
        <end position="193"/>
    </location>
</feature>
<evidence type="ECO:0000256" key="3">
    <source>
        <dbReference type="SAM" id="Phobius"/>
    </source>
</evidence>
<feature type="transmembrane region" description="Helical" evidence="3">
    <location>
        <begin position="588"/>
        <end position="611"/>
    </location>
</feature>
<feature type="transmembrane region" description="Helical" evidence="3">
    <location>
        <begin position="681"/>
        <end position="699"/>
    </location>
</feature>
<dbReference type="EC" id="2.7.8.31" evidence="5"/>
<accession>A0A518D7D2</accession>
<dbReference type="GO" id="GO:0089702">
    <property type="term" value="F:undecaprenyl-phosphate glucose phosphotransferase activity"/>
    <property type="evidence" value="ECO:0007669"/>
    <property type="project" value="UniProtKB-EC"/>
</dbReference>
<feature type="transmembrane region" description="Helical" evidence="3">
    <location>
        <begin position="300"/>
        <end position="320"/>
    </location>
</feature>
<evidence type="ECO:0000256" key="2">
    <source>
        <dbReference type="SAM" id="MobiDB-lite"/>
    </source>
</evidence>
<keyword evidence="6" id="KW-1185">Reference proteome</keyword>
<evidence type="ECO:0000313" key="6">
    <source>
        <dbReference type="Proteomes" id="UP000317429"/>
    </source>
</evidence>
<dbReference type="AlphaFoldDB" id="A0A518D7D2"/>
<dbReference type="KEGG" id="pnd:Pla175_07530"/>
<sequence length="743" mass="79320">MKRLVDITVSAVGLLALAPLLLGIAIAVRLGSRGPALFRQQRVGRHGRPFTLLKFRSMGNQPTHSGPLVTASGDPRVTPLGRLLRRTKLDELPQLWNVLVGEMSLVGPRPEVPYYVALYNADERRVLDWRPGITDPASLEFIDEERRLAGSADPERLYRDVVMPEKLRINLEYAHRATVWTDMGLIVSTLARIVPVRRGGQPASGDDPRPEPIVFRTLAAQGLFAANTLARSGSALVLMPVLIALLGPEQYALWITVGAVGMYLGLTECGLGQTVVNEVGAAFAQGDLRRVGEVQATAHVLYWMVVAPTTLAALACLYLFPVGSWLLSDADAAYRPLLIGCLAVAIPLALLRIPLLVIPGVLIGIRLMPVRLAYELAGTVLAAVAAIAVAWSGGGIIGVVIATNLALLLSTLAVYRPTIRDRPWARLRLRAFRPGLLLPLASNSGFFLLISASYVLDRTALCVLATRMDSLVLAPPLFLALNLYRVAGWSLVSAIPMGVRPYVLLWHARGDRAAVQRALSLCTKGVVAGAALIVTATLPLLDLFSRVWIGPQHALGATTFTLIAAAFLVDALMLAPASLLIAVNRHRWLACCLAGKSALTLGLALAGGWIASNQLAGLAWGMLAGTVLGNLPLPLLLCRELALPLRGVLVPLVLKPTVASAALLFNSIATMQLTSPALRGVLVGAQLLTAPVLLWTWLLSRDEQRVVRGIARGILAKVTGAPADSNPEGASARPTLRPDREAA</sequence>
<proteinExistence type="inferred from homology"/>
<feature type="transmembrane region" description="Helical" evidence="3">
    <location>
        <begin position="649"/>
        <end position="669"/>
    </location>
</feature>
<feature type="transmembrane region" description="Helical" evidence="3">
    <location>
        <begin position="617"/>
        <end position="637"/>
    </location>
</feature>
<feature type="transmembrane region" description="Helical" evidence="3">
    <location>
        <begin position="518"/>
        <end position="540"/>
    </location>
</feature>
<dbReference type="Proteomes" id="UP000317429">
    <property type="component" value="Chromosome"/>
</dbReference>
<dbReference type="EMBL" id="CP036291">
    <property type="protein sequence ID" value="QDU87393.1"/>
    <property type="molecule type" value="Genomic_DNA"/>
</dbReference>
<keyword evidence="3" id="KW-1133">Transmembrane helix</keyword>
<name>A0A518D7D2_9BACT</name>
<reference evidence="5 6" key="1">
    <citation type="submission" date="2019-02" db="EMBL/GenBank/DDBJ databases">
        <title>Deep-cultivation of Planctomycetes and their phenomic and genomic characterization uncovers novel biology.</title>
        <authorList>
            <person name="Wiegand S."/>
            <person name="Jogler M."/>
            <person name="Boedeker C."/>
            <person name="Pinto D."/>
            <person name="Vollmers J."/>
            <person name="Rivas-Marin E."/>
            <person name="Kohn T."/>
            <person name="Peeters S.H."/>
            <person name="Heuer A."/>
            <person name="Rast P."/>
            <person name="Oberbeckmann S."/>
            <person name="Bunk B."/>
            <person name="Jeske O."/>
            <person name="Meyerdierks A."/>
            <person name="Storesund J.E."/>
            <person name="Kallscheuer N."/>
            <person name="Luecker S."/>
            <person name="Lage O.M."/>
            <person name="Pohl T."/>
            <person name="Merkel B.J."/>
            <person name="Hornburger P."/>
            <person name="Mueller R.-W."/>
            <person name="Bruemmer F."/>
            <person name="Labrenz M."/>
            <person name="Spormann A.M."/>
            <person name="Op den Camp H."/>
            <person name="Overmann J."/>
            <person name="Amann R."/>
            <person name="Jetten M.S.M."/>
            <person name="Mascher T."/>
            <person name="Medema M.H."/>
            <person name="Devos D.P."/>
            <person name="Kaster A.-K."/>
            <person name="Ovreas L."/>
            <person name="Rohde M."/>
            <person name="Galperin M.Y."/>
            <person name="Jogler C."/>
        </authorList>
    </citation>
    <scope>NUCLEOTIDE SEQUENCE [LARGE SCALE GENOMIC DNA]</scope>
    <source>
        <strain evidence="5 6">Pla175</strain>
    </source>
</reference>
<feature type="transmembrane region" description="Helical" evidence="3">
    <location>
        <begin position="436"/>
        <end position="456"/>
    </location>
</feature>
<protein>
    <submittedName>
        <fullName evidence="5">UDP-glucose:undecaprenyl-phosphate glucose-1-phosphate transferase</fullName>
        <ecNumber evidence="5">2.7.8.31</ecNumber>
    </submittedName>
</protein>
<dbReference type="PANTHER" id="PTHR30576">
    <property type="entry name" value="COLANIC BIOSYNTHESIS UDP-GLUCOSE LIPID CARRIER TRANSFERASE"/>
    <property type="match status" value="1"/>
</dbReference>
<dbReference type="Pfam" id="PF02397">
    <property type="entry name" value="Bac_transf"/>
    <property type="match status" value="1"/>
</dbReference>
<gene>
    <name evidence="5" type="primary">gumD</name>
    <name evidence="5" type="ORF">Pla175_07530</name>
</gene>
<feature type="transmembrane region" description="Helical" evidence="3">
    <location>
        <begin position="372"/>
        <end position="390"/>
    </location>
</feature>
<keyword evidence="3" id="KW-0812">Transmembrane</keyword>
<dbReference type="InterPro" id="IPR003362">
    <property type="entry name" value="Bact_transf"/>
</dbReference>
<evidence type="ECO:0000256" key="1">
    <source>
        <dbReference type="ARBA" id="ARBA00006464"/>
    </source>
</evidence>
<keyword evidence="3" id="KW-0472">Membrane</keyword>
<dbReference type="RefSeq" id="WP_145281357.1">
    <property type="nucleotide sequence ID" value="NZ_CP036291.1"/>
</dbReference>